<evidence type="ECO:0000313" key="8">
    <source>
        <dbReference type="EMBL" id="OSQ50884.1"/>
    </source>
</evidence>
<evidence type="ECO:0000256" key="2">
    <source>
        <dbReference type="ARBA" id="ARBA00022679"/>
    </source>
</evidence>
<dbReference type="AlphaFoldDB" id="A0A1X4NKV6"/>
<dbReference type="NCBIfam" id="TIGR03168">
    <property type="entry name" value="1-PFK"/>
    <property type="match status" value="1"/>
</dbReference>
<organism evidence="8 9">
    <name type="scientific">Marivita geojedonensis</name>
    <dbReference type="NCBI Taxonomy" id="1123756"/>
    <lineage>
        <taxon>Bacteria</taxon>
        <taxon>Pseudomonadati</taxon>
        <taxon>Pseudomonadota</taxon>
        <taxon>Alphaproteobacteria</taxon>
        <taxon>Rhodobacterales</taxon>
        <taxon>Roseobacteraceae</taxon>
        <taxon>Marivita</taxon>
    </lineage>
</organism>
<dbReference type="GO" id="GO:0003872">
    <property type="term" value="F:6-phosphofructokinase activity"/>
    <property type="evidence" value="ECO:0007669"/>
    <property type="project" value="TreeGrafter"/>
</dbReference>
<dbReference type="Proteomes" id="UP000193926">
    <property type="component" value="Unassembled WGS sequence"/>
</dbReference>
<keyword evidence="4" id="KW-0418">Kinase</keyword>
<dbReference type="PROSITE" id="PS00583">
    <property type="entry name" value="PFKB_KINASES_1"/>
    <property type="match status" value="1"/>
</dbReference>
<dbReference type="OrthoDB" id="9801219at2"/>
<dbReference type="InterPro" id="IPR011611">
    <property type="entry name" value="PfkB_dom"/>
</dbReference>
<evidence type="ECO:0000313" key="9">
    <source>
        <dbReference type="Proteomes" id="UP000193926"/>
    </source>
</evidence>
<keyword evidence="5" id="KW-0067">ATP-binding</keyword>
<comment type="similarity">
    <text evidence="1 6">Belongs to the carbohydrate kinase PfkB family.</text>
</comment>
<evidence type="ECO:0000256" key="4">
    <source>
        <dbReference type="ARBA" id="ARBA00022777"/>
    </source>
</evidence>
<gene>
    <name evidence="8" type="ORF">MGEO_10620</name>
</gene>
<accession>A0A1X4NKV6</accession>
<name>A0A1X4NKV6_9RHOB</name>
<dbReference type="InterPro" id="IPR002173">
    <property type="entry name" value="Carboh/pur_kinase_PfkB_CS"/>
</dbReference>
<dbReference type="InterPro" id="IPR029056">
    <property type="entry name" value="Ribokinase-like"/>
</dbReference>
<evidence type="ECO:0000256" key="6">
    <source>
        <dbReference type="PIRNR" id="PIRNR000535"/>
    </source>
</evidence>
<feature type="domain" description="Carbohydrate kinase PfkB" evidence="7">
    <location>
        <begin position="20"/>
        <end position="298"/>
    </location>
</feature>
<keyword evidence="9" id="KW-1185">Reference proteome</keyword>
<sequence length="317" mass="32808">MQPVLTITTNPAVDMATSVEKVVAGPKLRCGSPRWDPGGGGINVARAIRKLGGDATALVAVGGTMAERLLSLLEVEGVPFIPVPVGAETRISFAVTDETTGEQYRFGVPGEPVTDQECQSLKESIAIAAKGLPIAVFSGSVAPGLPIGFVSDLNRALHPTGTRLIVDTSAAALDDLLARPVGVFVLRLDQKESEIAANRSLDTLEDARNFAAELVRKGVADVVVMGRGAEGSVLVSKELEVHAWGPTVKVRSKIGAGDTFVGAFALSLARGEGLEIALKRGVAGAAATVGTEGTALCRQEDADALFEQCKSEKLNAG</sequence>
<dbReference type="PIRSF" id="PIRSF000535">
    <property type="entry name" value="1PFK/6PFK/LacC"/>
    <property type="match status" value="1"/>
</dbReference>
<evidence type="ECO:0000256" key="5">
    <source>
        <dbReference type="ARBA" id="ARBA00022840"/>
    </source>
</evidence>
<dbReference type="Pfam" id="PF00294">
    <property type="entry name" value="PfkB"/>
    <property type="match status" value="1"/>
</dbReference>
<dbReference type="InterPro" id="IPR017583">
    <property type="entry name" value="Tagatose/fructose_Pkinase"/>
</dbReference>
<protein>
    <recommendedName>
        <fullName evidence="6">Phosphofructokinase</fullName>
    </recommendedName>
</protein>
<evidence type="ECO:0000256" key="1">
    <source>
        <dbReference type="ARBA" id="ARBA00010688"/>
    </source>
</evidence>
<reference evidence="8 9" key="1">
    <citation type="submission" date="2014-03" db="EMBL/GenBank/DDBJ databases">
        <title>The draft genome sequence of Marivita geojedonensis KCTC 23882.</title>
        <authorList>
            <person name="Lai Q."/>
            <person name="Shao Z."/>
        </authorList>
    </citation>
    <scope>NUCLEOTIDE SEQUENCE [LARGE SCALE GENOMIC DNA]</scope>
    <source>
        <strain evidence="8 9">DPG-138</strain>
    </source>
</reference>
<evidence type="ECO:0000259" key="7">
    <source>
        <dbReference type="Pfam" id="PF00294"/>
    </source>
</evidence>
<keyword evidence="3" id="KW-0547">Nucleotide-binding</keyword>
<dbReference type="PANTHER" id="PTHR46566">
    <property type="entry name" value="1-PHOSPHOFRUCTOKINASE-RELATED"/>
    <property type="match status" value="1"/>
</dbReference>
<dbReference type="Gene3D" id="3.40.1190.20">
    <property type="match status" value="1"/>
</dbReference>
<dbReference type="SUPFAM" id="SSF53613">
    <property type="entry name" value="Ribokinase-like"/>
    <property type="match status" value="1"/>
</dbReference>
<comment type="caution">
    <text evidence="8">The sequence shown here is derived from an EMBL/GenBank/DDBJ whole genome shotgun (WGS) entry which is preliminary data.</text>
</comment>
<keyword evidence="2 6" id="KW-0808">Transferase</keyword>
<evidence type="ECO:0000256" key="3">
    <source>
        <dbReference type="ARBA" id="ARBA00022741"/>
    </source>
</evidence>
<proteinExistence type="inferred from homology"/>
<dbReference type="PANTHER" id="PTHR46566:SF2">
    <property type="entry name" value="ATP-DEPENDENT 6-PHOSPHOFRUCTOKINASE ISOZYME 2"/>
    <property type="match status" value="1"/>
</dbReference>
<dbReference type="STRING" id="1123756.MGEO_10620"/>
<dbReference type="RefSeq" id="WP_085637020.1">
    <property type="nucleotide sequence ID" value="NZ_JFKC01000008.1"/>
</dbReference>
<dbReference type="EMBL" id="JFKC01000008">
    <property type="protein sequence ID" value="OSQ50884.1"/>
    <property type="molecule type" value="Genomic_DNA"/>
</dbReference>
<dbReference type="CDD" id="cd01164">
    <property type="entry name" value="FruK_PfkB_like"/>
    <property type="match status" value="1"/>
</dbReference>
<dbReference type="GO" id="GO:0005524">
    <property type="term" value="F:ATP binding"/>
    <property type="evidence" value="ECO:0007669"/>
    <property type="project" value="UniProtKB-KW"/>
</dbReference>
<dbReference type="GO" id="GO:0005829">
    <property type="term" value="C:cytosol"/>
    <property type="evidence" value="ECO:0007669"/>
    <property type="project" value="TreeGrafter"/>
</dbReference>